<comment type="caution">
    <text evidence="6">The sequence shown here is derived from an EMBL/GenBank/DDBJ whole genome shotgun (WGS) entry which is preliminary data.</text>
</comment>
<dbReference type="Pfam" id="PF07648">
    <property type="entry name" value="Kazal_2"/>
    <property type="match status" value="1"/>
</dbReference>
<keyword evidence="2" id="KW-0722">Serine protease inhibitor</keyword>
<dbReference type="InterPro" id="IPR036058">
    <property type="entry name" value="Kazal_dom_sf"/>
</dbReference>
<feature type="domain" description="Kazal-like" evidence="5">
    <location>
        <begin position="38"/>
        <end position="91"/>
    </location>
</feature>
<reference evidence="6 7" key="1">
    <citation type="journal article" date="2024" name="BMC Genomics">
        <title>Genome assembly of redclaw crayfish (Cherax quadricarinatus) provides insights into its immune adaptation and hypoxia tolerance.</title>
        <authorList>
            <person name="Liu Z."/>
            <person name="Zheng J."/>
            <person name="Li H."/>
            <person name="Fang K."/>
            <person name="Wang S."/>
            <person name="He J."/>
            <person name="Zhou D."/>
            <person name="Weng S."/>
            <person name="Chi M."/>
            <person name="Gu Z."/>
            <person name="He J."/>
            <person name="Li F."/>
            <person name="Wang M."/>
        </authorList>
    </citation>
    <scope>NUCLEOTIDE SEQUENCE [LARGE SCALE GENOMIC DNA]</scope>
    <source>
        <strain evidence="6">ZL_2023a</strain>
    </source>
</reference>
<dbReference type="GO" id="GO:0005576">
    <property type="term" value="C:extracellular region"/>
    <property type="evidence" value="ECO:0007669"/>
    <property type="project" value="TreeGrafter"/>
</dbReference>
<dbReference type="AlphaFoldDB" id="A0AAW0XW70"/>
<feature type="non-terminal residue" evidence="6">
    <location>
        <position position="99"/>
    </location>
</feature>
<dbReference type="CDD" id="cd00104">
    <property type="entry name" value="KAZAL_FS"/>
    <property type="match status" value="1"/>
</dbReference>
<dbReference type="PROSITE" id="PS51465">
    <property type="entry name" value="KAZAL_2"/>
    <property type="match status" value="1"/>
</dbReference>
<dbReference type="EMBL" id="JARKIK010000011">
    <property type="protein sequence ID" value="KAK8748637.1"/>
    <property type="molecule type" value="Genomic_DNA"/>
</dbReference>
<feature type="non-terminal residue" evidence="6">
    <location>
        <position position="1"/>
    </location>
</feature>
<dbReference type="SMART" id="SM00280">
    <property type="entry name" value="KAZAL"/>
    <property type="match status" value="1"/>
</dbReference>
<keyword evidence="7" id="KW-1185">Reference proteome</keyword>
<proteinExistence type="predicted"/>
<dbReference type="Proteomes" id="UP001445076">
    <property type="component" value="Unassembled WGS sequence"/>
</dbReference>
<evidence type="ECO:0000256" key="1">
    <source>
        <dbReference type="ARBA" id="ARBA00022690"/>
    </source>
</evidence>
<evidence type="ECO:0000256" key="4">
    <source>
        <dbReference type="SAM" id="Phobius"/>
    </source>
</evidence>
<organism evidence="6 7">
    <name type="scientific">Cherax quadricarinatus</name>
    <name type="common">Australian red claw crayfish</name>
    <dbReference type="NCBI Taxonomy" id="27406"/>
    <lineage>
        <taxon>Eukaryota</taxon>
        <taxon>Metazoa</taxon>
        <taxon>Ecdysozoa</taxon>
        <taxon>Arthropoda</taxon>
        <taxon>Crustacea</taxon>
        <taxon>Multicrustacea</taxon>
        <taxon>Malacostraca</taxon>
        <taxon>Eumalacostraca</taxon>
        <taxon>Eucarida</taxon>
        <taxon>Decapoda</taxon>
        <taxon>Pleocyemata</taxon>
        <taxon>Astacidea</taxon>
        <taxon>Parastacoidea</taxon>
        <taxon>Parastacidae</taxon>
        <taxon>Cherax</taxon>
    </lineage>
</organism>
<gene>
    <name evidence="6" type="ORF">OTU49_015909</name>
</gene>
<feature type="transmembrane region" description="Helical" evidence="4">
    <location>
        <begin position="20"/>
        <end position="38"/>
    </location>
</feature>
<dbReference type="SUPFAM" id="SSF100895">
    <property type="entry name" value="Kazal-type serine protease inhibitors"/>
    <property type="match status" value="1"/>
</dbReference>
<accession>A0AAW0XW70</accession>
<name>A0AAW0XW70_CHEQU</name>
<evidence type="ECO:0000256" key="3">
    <source>
        <dbReference type="ARBA" id="ARBA00023157"/>
    </source>
</evidence>
<evidence type="ECO:0000256" key="2">
    <source>
        <dbReference type="ARBA" id="ARBA00022900"/>
    </source>
</evidence>
<evidence type="ECO:0000313" key="7">
    <source>
        <dbReference type="Proteomes" id="UP001445076"/>
    </source>
</evidence>
<dbReference type="InterPro" id="IPR050653">
    <property type="entry name" value="Prot_Inhib_GrowthFact_Antg"/>
</dbReference>
<keyword evidence="4" id="KW-0472">Membrane</keyword>
<keyword evidence="4" id="KW-0812">Transmembrane</keyword>
<dbReference type="PANTHER" id="PTHR10913">
    <property type="entry name" value="FOLLISTATIN-RELATED"/>
    <property type="match status" value="1"/>
</dbReference>
<evidence type="ECO:0000259" key="5">
    <source>
        <dbReference type="PROSITE" id="PS51465"/>
    </source>
</evidence>
<dbReference type="Gene3D" id="3.30.60.30">
    <property type="match status" value="1"/>
</dbReference>
<sequence>DSPSQNKYLGLVVLSCEDLIIMRSLACTTALLILGLVAESQNTCEIGCLSVYKPVCGTDGNVYSNSCELERRACNNPGLNLKIAPDSNCRILSLEYFFI</sequence>
<keyword evidence="1" id="KW-0646">Protease inhibitor</keyword>
<keyword evidence="3" id="KW-1015">Disulfide bond</keyword>
<evidence type="ECO:0000313" key="6">
    <source>
        <dbReference type="EMBL" id="KAK8748637.1"/>
    </source>
</evidence>
<dbReference type="InterPro" id="IPR002350">
    <property type="entry name" value="Kazal_dom"/>
</dbReference>
<protein>
    <recommendedName>
        <fullName evidence="5">Kazal-like domain-containing protein</fullName>
    </recommendedName>
</protein>
<dbReference type="PANTHER" id="PTHR10913:SF45">
    <property type="entry name" value="FOLLISTATIN, ISOFORM A-RELATED"/>
    <property type="match status" value="1"/>
</dbReference>
<keyword evidence="4" id="KW-1133">Transmembrane helix</keyword>